<accession>A0A8J5WKX2</accession>
<dbReference type="PANTHER" id="PTHR33075">
    <property type="entry name" value="OS02G0499800 PROTEIN"/>
    <property type="match status" value="1"/>
</dbReference>
<comment type="caution">
    <text evidence="1">The sequence shown here is derived from an EMBL/GenBank/DDBJ whole genome shotgun (WGS) entry which is preliminary data.</text>
</comment>
<reference evidence="1" key="2">
    <citation type="submission" date="2021-02" db="EMBL/GenBank/DDBJ databases">
        <authorList>
            <person name="Kimball J.A."/>
            <person name="Haas M.W."/>
            <person name="Macchietto M."/>
            <person name="Kono T."/>
            <person name="Duquette J."/>
            <person name="Shao M."/>
        </authorList>
    </citation>
    <scope>NUCLEOTIDE SEQUENCE</scope>
    <source>
        <tissue evidence="1">Fresh leaf tissue</tissue>
    </source>
</reference>
<name>A0A8J5WKX2_ZIZPA</name>
<proteinExistence type="predicted"/>
<dbReference type="EMBL" id="JAAALK010000080">
    <property type="protein sequence ID" value="KAG8091516.1"/>
    <property type="molecule type" value="Genomic_DNA"/>
</dbReference>
<dbReference type="AlphaFoldDB" id="A0A8J5WKX2"/>
<evidence type="ECO:0000313" key="2">
    <source>
        <dbReference type="Proteomes" id="UP000729402"/>
    </source>
</evidence>
<dbReference type="Proteomes" id="UP000729402">
    <property type="component" value="Unassembled WGS sequence"/>
</dbReference>
<organism evidence="1 2">
    <name type="scientific">Zizania palustris</name>
    <name type="common">Northern wild rice</name>
    <dbReference type="NCBI Taxonomy" id="103762"/>
    <lineage>
        <taxon>Eukaryota</taxon>
        <taxon>Viridiplantae</taxon>
        <taxon>Streptophyta</taxon>
        <taxon>Embryophyta</taxon>
        <taxon>Tracheophyta</taxon>
        <taxon>Spermatophyta</taxon>
        <taxon>Magnoliopsida</taxon>
        <taxon>Liliopsida</taxon>
        <taxon>Poales</taxon>
        <taxon>Poaceae</taxon>
        <taxon>BOP clade</taxon>
        <taxon>Oryzoideae</taxon>
        <taxon>Oryzeae</taxon>
        <taxon>Zizaniinae</taxon>
        <taxon>Zizania</taxon>
    </lineage>
</organism>
<sequence length="196" mass="22087">MLKVLVDNTLDIPRSITVKSCHSMDEEGRSWTFPVYIVSNEIVDGFPGDEEDLPPNGGNPHPFNSEVYPREPAWVQQWVDDQMLQVPFHNAPVAEQEAEAEHFFGEPMVDEVQWDQWPHPQMNMQQVPQVQEELSMEVSGLSIGLNSGSTNISGNNSSLLALVQSVENAIQEAVPTQMPSSSLARPHIRFFYSRRN</sequence>
<dbReference type="OrthoDB" id="694614at2759"/>
<protein>
    <submittedName>
        <fullName evidence="1">Uncharacterized protein</fullName>
    </submittedName>
</protein>
<reference evidence="1" key="1">
    <citation type="journal article" date="2021" name="bioRxiv">
        <title>Whole Genome Assembly and Annotation of Northern Wild Rice, Zizania palustris L., Supports a Whole Genome Duplication in the Zizania Genus.</title>
        <authorList>
            <person name="Haas M."/>
            <person name="Kono T."/>
            <person name="Macchietto M."/>
            <person name="Millas R."/>
            <person name="McGilp L."/>
            <person name="Shao M."/>
            <person name="Duquette J."/>
            <person name="Hirsch C.N."/>
            <person name="Kimball J."/>
        </authorList>
    </citation>
    <scope>NUCLEOTIDE SEQUENCE</scope>
    <source>
        <tissue evidence="1">Fresh leaf tissue</tissue>
    </source>
</reference>
<evidence type="ECO:0000313" key="1">
    <source>
        <dbReference type="EMBL" id="KAG8091516.1"/>
    </source>
</evidence>
<gene>
    <name evidence="1" type="ORF">GUJ93_ZPchr0012g19787</name>
</gene>
<keyword evidence="2" id="KW-1185">Reference proteome</keyword>